<dbReference type="STRING" id="1434108.MSBRM_1970"/>
<dbReference type="KEGG" id="mby:MSBRM_1970"/>
<organism evidence="1 2">
    <name type="scientific">Methanosarcina barkeri MS</name>
    <dbReference type="NCBI Taxonomy" id="1434108"/>
    <lineage>
        <taxon>Archaea</taxon>
        <taxon>Methanobacteriati</taxon>
        <taxon>Methanobacteriota</taxon>
        <taxon>Stenosarchaea group</taxon>
        <taxon>Methanomicrobia</taxon>
        <taxon>Methanosarcinales</taxon>
        <taxon>Methanosarcinaceae</taxon>
        <taxon>Methanosarcina</taxon>
    </lineage>
</organism>
<evidence type="ECO:0000313" key="1">
    <source>
        <dbReference type="EMBL" id="AKB54968.1"/>
    </source>
</evidence>
<dbReference type="PATRIC" id="fig|1434108.4.peg.2510"/>
<name>A0A0E3QWC0_METBA</name>
<gene>
    <name evidence="1" type="ORF">MSBRM_1970</name>
</gene>
<reference evidence="1 2" key="1">
    <citation type="submission" date="2014-07" db="EMBL/GenBank/DDBJ databases">
        <title>Methanogenic archaea and the global carbon cycle.</title>
        <authorList>
            <person name="Henriksen J.R."/>
            <person name="Luke J."/>
            <person name="Reinhart S."/>
            <person name="Benedict M.N."/>
            <person name="Youngblut N.D."/>
            <person name="Metcalf M.E."/>
            <person name="Whitaker R.J."/>
            <person name="Metcalf W.W."/>
        </authorList>
    </citation>
    <scope>NUCLEOTIDE SEQUENCE [LARGE SCALE GENOMIC DNA]</scope>
    <source>
        <strain evidence="1 2">MS</strain>
    </source>
</reference>
<dbReference type="HOGENOM" id="CLU_3130809_0_0_2"/>
<accession>A0A0E3QWC0</accession>
<dbReference type="EMBL" id="CP009528">
    <property type="protein sequence ID" value="AKB54968.1"/>
    <property type="molecule type" value="Genomic_DNA"/>
</dbReference>
<keyword evidence="2" id="KW-1185">Reference proteome</keyword>
<protein>
    <submittedName>
        <fullName evidence="1">Mobile element protein</fullName>
    </submittedName>
</protein>
<dbReference type="AlphaFoldDB" id="A0A0E3QWC0"/>
<sequence length="49" mass="6241">MKYRLLNIFYNRENEIKFLEELLSEEPNLVNKEEKHQEWSEKAKKFYKY</sequence>
<evidence type="ECO:0000313" key="2">
    <source>
        <dbReference type="Proteomes" id="UP000033033"/>
    </source>
</evidence>
<proteinExistence type="predicted"/>
<dbReference type="Proteomes" id="UP000033033">
    <property type="component" value="Chromosome"/>
</dbReference>